<sequence length="641" mass="72754">MLISLVNASTDFGIKNLFKNLDLHVNKKERLGLIGPNGSGKSTLLRVIAGIEPLMEGERRCLSSLRISLVGQETSYNSEKSILEEVLEGCGEKRKLLLNFSQLSRKIAQNPEDEDLFKKLGQASELMDAAGAWNLEQQCQDVLRRLGIKDLDKPVKELSGGYRKRVGLAAALVSKPDVLLLDEPTNHLDASAVEWLQNWLDHYEGALVLITHDRYVLDRITNRMVEINNGETRKYSGNYREFLRQKVEQEQSEASTKKKFQGVLRKELAWLRQGPKARSTKQKARIQRIAEMQAKPKSHVKANLEMNSLSRRIGKIAIEAEGVGLSLKNKENNLDLLCDFTYSFSPEDRVGIIGPNGSGKSTLLDLISGKRLPTSGKIKLGETVCIGYLDQHTNDLNQGSGLNRKVIDFVEEAALRIDHGGKQITASQLLEKFLFPPSQQHSPLLKLSGGEKRRLALCKMLIQAPNVLLLDEPTNDLDIQTLSVLEDFLDDFKGCVVVVSHDRYFLDRTIDRIFNFENGHLRRYEGNYSRFLDHKILEERNNETKKRARIVNNSQNKCGQEIKLDSTNDSRRLSFKEARELKELDLRLPMLEKKKILLEKKITDSDVDINEISHQLAELIESIQEHEDRWIELSELSESAK</sequence>
<dbReference type="FunFam" id="3.40.50.300:FF:000011">
    <property type="entry name" value="Putative ABC transporter ATP-binding component"/>
    <property type="match status" value="1"/>
</dbReference>
<name>A0A0A2C8I5_PROMR</name>
<dbReference type="SUPFAM" id="SSF52540">
    <property type="entry name" value="P-loop containing nucleoside triphosphate hydrolases"/>
    <property type="match status" value="2"/>
</dbReference>
<dbReference type="CDD" id="cd03221">
    <property type="entry name" value="ABCF_EF-3"/>
    <property type="match status" value="2"/>
</dbReference>
<feature type="domain" description="ABC transporter" evidence="4">
    <location>
        <begin position="318"/>
        <end position="544"/>
    </location>
</feature>
<dbReference type="InterPro" id="IPR032781">
    <property type="entry name" value="ABC_tran_Xtn"/>
</dbReference>
<feature type="domain" description="ABC transporter" evidence="4">
    <location>
        <begin position="3"/>
        <end position="254"/>
    </location>
</feature>
<dbReference type="InterPro" id="IPR003593">
    <property type="entry name" value="AAA+_ATPase"/>
</dbReference>
<evidence type="ECO:0000259" key="4">
    <source>
        <dbReference type="PROSITE" id="PS50893"/>
    </source>
</evidence>
<comment type="caution">
    <text evidence="5">The sequence shown here is derived from an EMBL/GenBank/DDBJ whole genome shotgun (WGS) entry which is preliminary data.</text>
</comment>
<dbReference type="InterPro" id="IPR017871">
    <property type="entry name" value="ABC_transporter-like_CS"/>
</dbReference>
<dbReference type="InterPro" id="IPR051309">
    <property type="entry name" value="ABCF_ATPase"/>
</dbReference>
<keyword evidence="1" id="KW-0547">Nucleotide-binding</keyword>
<keyword evidence="3" id="KW-0175">Coiled coil</keyword>
<dbReference type="PROSITE" id="PS50893">
    <property type="entry name" value="ABC_TRANSPORTER_2"/>
    <property type="match status" value="2"/>
</dbReference>
<evidence type="ECO:0000256" key="1">
    <source>
        <dbReference type="ARBA" id="ARBA00022741"/>
    </source>
</evidence>
<dbReference type="RefSeq" id="WP_036905493.1">
    <property type="nucleotide sequence ID" value="NZ_CP138967.1"/>
</dbReference>
<accession>A0A0A2C8I5</accession>
<dbReference type="PROSITE" id="PS00211">
    <property type="entry name" value="ABC_TRANSPORTER_1"/>
    <property type="match status" value="1"/>
</dbReference>
<gene>
    <name evidence="5" type="ORF">EV03_0876</name>
</gene>
<dbReference type="Pfam" id="PF00005">
    <property type="entry name" value="ABC_tran"/>
    <property type="match status" value="2"/>
</dbReference>
<organism evidence="5 6">
    <name type="scientific">Prochlorococcus marinus str. PAC1</name>
    <dbReference type="NCBI Taxonomy" id="59924"/>
    <lineage>
        <taxon>Bacteria</taxon>
        <taxon>Bacillati</taxon>
        <taxon>Cyanobacteriota</taxon>
        <taxon>Cyanophyceae</taxon>
        <taxon>Synechococcales</taxon>
        <taxon>Prochlorococcaceae</taxon>
        <taxon>Prochlorococcus</taxon>
    </lineage>
</organism>
<dbReference type="SMART" id="SM00382">
    <property type="entry name" value="AAA"/>
    <property type="match status" value="2"/>
</dbReference>
<dbReference type="InterPro" id="IPR003439">
    <property type="entry name" value="ABC_transporter-like_ATP-bd"/>
</dbReference>
<dbReference type="Proteomes" id="UP000030392">
    <property type="component" value="Unassembled WGS sequence"/>
</dbReference>
<reference evidence="6" key="1">
    <citation type="journal article" date="2014" name="Sci. Data">
        <title>Genomes of diverse isolates of the marine cyanobacterium Prochlorococcus.</title>
        <authorList>
            <person name="Biller S."/>
            <person name="Berube P."/>
            <person name="Thompson J."/>
            <person name="Kelly L."/>
            <person name="Roggensack S."/>
            <person name="Awad L."/>
            <person name="Roache-Johnson K."/>
            <person name="Ding H."/>
            <person name="Giovannoni S.J."/>
            <person name="Moore L.R."/>
            <person name="Chisholm S.W."/>
        </authorList>
    </citation>
    <scope>NUCLEOTIDE SEQUENCE [LARGE SCALE GENOMIC DNA]</scope>
    <source>
        <strain evidence="6">PAC1</strain>
    </source>
</reference>
<feature type="coiled-coil region" evidence="3">
    <location>
        <begin position="581"/>
        <end position="629"/>
    </location>
</feature>
<dbReference type="Gene3D" id="1.10.287.380">
    <property type="entry name" value="Valyl-tRNA synthetase, C-terminal domain"/>
    <property type="match status" value="1"/>
</dbReference>
<evidence type="ECO:0000313" key="6">
    <source>
        <dbReference type="Proteomes" id="UP000030392"/>
    </source>
</evidence>
<protein>
    <recommendedName>
        <fullName evidence="4">ABC transporter domain-containing protein</fullName>
    </recommendedName>
</protein>
<dbReference type="GO" id="GO:0003677">
    <property type="term" value="F:DNA binding"/>
    <property type="evidence" value="ECO:0007669"/>
    <property type="project" value="InterPro"/>
</dbReference>
<dbReference type="PANTHER" id="PTHR42855">
    <property type="entry name" value="ABC TRANSPORTER ATP-BINDING SUBUNIT"/>
    <property type="match status" value="1"/>
</dbReference>
<dbReference type="GO" id="GO:0016887">
    <property type="term" value="F:ATP hydrolysis activity"/>
    <property type="evidence" value="ECO:0007669"/>
    <property type="project" value="InterPro"/>
</dbReference>
<dbReference type="PANTHER" id="PTHR42855:SF1">
    <property type="entry name" value="ABC TRANSPORTER DOMAIN-CONTAINING PROTEIN"/>
    <property type="match status" value="1"/>
</dbReference>
<keyword evidence="2" id="KW-0067">ATP-binding</keyword>
<proteinExistence type="predicted"/>
<dbReference type="GO" id="GO:0005524">
    <property type="term" value="F:ATP binding"/>
    <property type="evidence" value="ECO:0007669"/>
    <property type="project" value="UniProtKB-KW"/>
</dbReference>
<dbReference type="AlphaFoldDB" id="A0A0A2C8I5"/>
<dbReference type="Gene3D" id="3.40.50.300">
    <property type="entry name" value="P-loop containing nucleotide triphosphate hydrolases"/>
    <property type="match status" value="2"/>
</dbReference>
<evidence type="ECO:0000313" key="5">
    <source>
        <dbReference type="EMBL" id="KGG20939.1"/>
    </source>
</evidence>
<dbReference type="InterPro" id="IPR027417">
    <property type="entry name" value="P-loop_NTPase"/>
</dbReference>
<dbReference type="Pfam" id="PF12848">
    <property type="entry name" value="ABC_tran_Xtn"/>
    <property type="match status" value="1"/>
</dbReference>
<dbReference type="InterPro" id="IPR032524">
    <property type="entry name" value="ABC_tran_C"/>
</dbReference>
<dbReference type="EMBL" id="JNAX01000010">
    <property type="protein sequence ID" value="KGG20939.1"/>
    <property type="molecule type" value="Genomic_DNA"/>
</dbReference>
<dbReference type="Pfam" id="PF16326">
    <property type="entry name" value="ABC_tran_CTD"/>
    <property type="match status" value="1"/>
</dbReference>
<dbReference type="InterPro" id="IPR037118">
    <property type="entry name" value="Val-tRNA_synth_C_sf"/>
</dbReference>
<evidence type="ECO:0000256" key="3">
    <source>
        <dbReference type="SAM" id="Coils"/>
    </source>
</evidence>
<evidence type="ECO:0000256" key="2">
    <source>
        <dbReference type="ARBA" id="ARBA00022840"/>
    </source>
</evidence>